<dbReference type="RefSeq" id="WP_014799103.1">
    <property type="nucleotide sequence ID" value="NC_018018.1"/>
</dbReference>
<evidence type="ECO:0008006" key="3">
    <source>
        <dbReference type="Google" id="ProtNLM"/>
    </source>
</evidence>
<sequence>MEVTIQNQEIEKAQTLQKLNFQEVAKNKTVILFDGVCNLCNSAINFVIDKDTNNNFYFASLQSEFGQALLAHFGRNTNDFDSMIVFENGKIKTKSTAALRIAAGLSGNWKYFSVFKIVPTFLRNGIYNLVAKNRYKWFGQKNECRIPTPELKAKFIE</sequence>
<protein>
    <recommendedName>
        <fullName evidence="3">Thiol-disulfide oxidoreductase DCC</fullName>
    </recommendedName>
</protein>
<name>I4ANZ1_BERLS</name>
<dbReference type="InterPro" id="IPR007263">
    <property type="entry name" value="DCC1-like"/>
</dbReference>
<dbReference type="AlphaFoldDB" id="I4ANZ1"/>
<dbReference type="Pfam" id="PF04134">
    <property type="entry name" value="DCC1-like"/>
    <property type="match status" value="1"/>
</dbReference>
<keyword evidence="2" id="KW-1185">Reference proteome</keyword>
<dbReference type="eggNOG" id="COG3011">
    <property type="taxonomic scope" value="Bacteria"/>
</dbReference>
<accession>I4ANZ1</accession>
<evidence type="ECO:0000313" key="1">
    <source>
        <dbReference type="EMBL" id="AFM05676.1"/>
    </source>
</evidence>
<dbReference type="InterPro" id="IPR052927">
    <property type="entry name" value="DCC_oxidoreductase"/>
</dbReference>
<dbReference type="GO" id="GO:0015035">
    <property type="term" value="F:protein-disulfide reductase activity"/>
    <property type="evidence" value="ECO:0007669"/>
    <property type="project" value="InterPro"/>
</dbReference>
<dbReference type="HOGENOM" id="CLU_092206_2_1_10"/>
<organism evidence="1 2">
    <name type="scientific">Bernardetia litoralis (strain ATCC 23117 / DSM 6794 / NBRC 15988 / NCIMB 1366 / Fx l1 / Sio-4)</name>
    <name type="common">Flexibacter litoralis</name>
    <dbReference type="NCBI Taxonomy" id="880071"/>
    <lineage>
        <taxon>Bacteria</taxon>
        <taxon>Pseudomonadati</taxon>
        <taxon>Bacteroidota</taxon>
        <taxon>Cytophagia</taxon>
        <taxon>Cytophagales</taxon>
        <taxon>Bernardetiaceae</taxon>
        <taxon>Bernardetia</taxon>
    </lineage>
</organism>
<reference evidence="2" key="1">
    <citation type="submission" date="2012-06" db="EMBL/GenBank/DDBJ databases">
        <title>The complete genome of Flexibacter litoralis DSM 6794.</title>
        <authorList>
            <person name="Lucas S."/>
            <person name="Copeland A."/>
            <person name="Lapidus A."/>
            <person name="Glavina del Rio T."/>
            <person name="Dalin E."/>
            <person name="Tice H."/>
            <person name="Bruce D."/>
            <person name="Goodwin L."/>
            <person name="Pitluck S."/>
            <person name="Peters L."/>
            <person name="Ovchinnikova G."/>
            <person name="Lu M."/>
            <person name="Kyrpides N."/>
            <person name="Mavromatis K."/>
            <person name="Ivanova N."/>
            <person name="Brettin T."/>
            <person name="Detter J.C."/>
            <person name="Han C."/>
            <person name="Larimer F."/>
            <person name="Land M."/>
            <person name="Hauser L."/>
            <person name="Markowitz V."/>
            <person name="Cheng J.-F."/>
            <person name="Hugenholtz P."/>
            <person name="Woyke T."/>
            <person name="Wu D."/>
            <person name="Spring S."/>
            <person name="Lang E."/>
            <person name="Kopitz M."/>
            <person name="Brambilla E."/>
            <person name="Klenk H.-P."/>
            <person name="Eisen J.A."/>
        </authorList>
    </citation>
    <scope>NUCLEOTIDE SEQUENCE [LARGE SCALE GENOMIC DNA]</scope>
    <source>
        <strain evidence="2">ATCC 23117 / DSM 6794 / NBRC 15988 / NCIMB 1366 / Sio-4</strain>
    </source>
</reference>
<dbReference type="STRING" id="880071.Fleli_3347"/>
<evidence type="ECO:0000313" key="2">
    <source>
        <dbReference type="Proteomes" id="UP000006054"/>
    </source>
</evidence>
<dbReference type="PATRIC" id="fig|880071.3.peg.3350"/>
<proteinExistence type="predicted"/>
<gene>
    <name evidence="1" type="ordered locus">Fleli_3347</name>
</gene>
<dbReference type="PANTHER" id="PTHR33639:SF2">
    <property type="entry name" value="DUF393 DOMAIN-CONTAINING PROTEIN"/>
    <property type="match status" value="1"/>
</dbReference>
<dbReference type="Proteomes" id="UP000006054">
    <property type="component" value="Chromosome"/>
</dbReference>
<dbReference type="PANTHER" id="PTHR33639">
    <property type="entry name" value="THIOL-DISULFIDE OXIDOREDUCTASE DCC"/>
    <property type="match status" value="1"/>
</dbReference>
<dbReference type="KEGG" id="fli:Fleli_3347"/>
<dbReference type="EMBL" id="CP003345">
    <property type="protein sequence ID" value="AFM05676.1"/>
    <property type="molecule type" value="Genomic_DNA"/>
</dbReference>